<keyword evidence="10" id="KW-0472">Membrane</keyword>
<evidence type="ECO:0000256" key="1">
    <source>
        <dbReference type="ARBA" id="ARBA00004447"/>
    </source>
</evidence>
<evidence type="ECO:0000256" key="12">
    <source>
        <dbReference type="RuleBase" id="RU003832"/>
    </source>
</evidence>
<dbReference type="EC" id="2.4.1.-" evidence="12"/>
<evidence type="ECO:0000259" key="13">
    <source>
        <dbReference type="Pfam" id="PF00852"/>
    </source>
</evidence>
<dbReference type="KEGG" id="dpx:DAPPUDRAFT_58299"/>
<dbReference type="InterPro" id="IPR031481">
    <property type="entry name" value="Glyco_tran_10_N"/>
</dbReference>
<dbReference type="HOGENOM" id="CLU_032075_3_0_1"/>
<dbReference type="PANTHER" id="PTHR48438:SF1">
    <property type="entry name" value="ALPHA-(1,3)-FUCOSYLTRANSFERASE C-RELATED"/>
    <property type="match status" value="1"/>
</dbReference>
<dbReference type="InterPro" id="IPR055270">
    <property type="entry name" value="Glyco_tran_10_C"/>
</dbReference>
<dbReference type="Gene3D" id="3.40.50.11660">
    <property type="entry name" value="Glycosyl transferase family 10, C-terminal domain"/>
    <property type="match status" value="1"/>
</dbReference>
<dbReference type="GO" id="GO:0008417">
    <property type="term" value="F:fucosyltransferase activity"/>
    <property type="evidence" value="ECO:0007669"/>
    <property type="project" value="InterPro"/>
</dbReference>
<evidence type="ECO:0000256" key="9">
    <source>
        <dbReference type="ARBA" id="ARBA00023034"/>
    </source>
</evidence>
<dbReference type="Proteomes" id="UP000000305">
    <property type="component" value="Unassembled WGS sequence"/>
</dbReference>
<comment type="pathway">
    <text evidence="2">Protein modification; protein glycosylation.</text>
</comment>
<evidence type="ECO:0000256" key="5">
    <source>
        <dbReference type="ARBA" id="ARBA00022679"/>
    </source>
</evidence>
<feature type="non-terminal residue" evidence="15">
    <location>
        <position position="302"/>
    </location>
</feature>
<proteinExistence type="inferred from homology"/>
<dbReference type="UniPathway" id="UPA00378"/>
<keyword evidence="5 12" id="KW-0808">Transferase</keyword>
<dbReference type="SUPFAM" id="SSF53756">
    <property type="entry name" value="UDP-Glycosyltransferase/glycogen phosphorylase"/>
    <property type="match status" value="1"/>
</dbReference>
<evidence type="ECO:0000256" key="2">
    <source>
        <dbReference type="ARBA" id="ARBA00004922"/>
    </source>
</evidence>
<dbReference type="InterPro" id="IPR038577">
    <property type="entry name" value="GT10-like_C_sf"/>
</dbReference>
<organism evidence="15 16">
    <name type="scientific">Daphnia pulex</name>
    <name type="common">Water flea</name>
    <dbReference type="NCBI Taxonomy" id="6669"/>
    <lineage>
        <taxon>Eukaryota</taxon>
        <taxon>Metazoa</taxon>
        <taxon>Ecdysozoa</taxon>
        <taxon>Arthropoda</taxon>
        <taxon>Crustacea</taxon>
        <taxon>Branchiopoda</taxon>
        <taxon>Diplostraca</taxon>
        <taxon>Cladocera</taxon>
        <taxon>Anomopoda</taxon>
        <taxon>Daphniidae</taxon>
        <taxon>Daphnia</taxon>
    </lineage>
</organism>
<feature type="domain" description="Fucosyltransferase C-terminal" evidence="13">
    <location>
        <begin position="110"/>
        <end position="282"/>
    </location>
</feature>
<keyword evidence="7" id="KW-0735">Signal-anchor</keyword>
<keyword evidence="9 12" id="KW-0333">Golgi apparatus</keyword>
<dbReference type="PANTHER" id="PTHR48438">
    <property type="entry name" value="ALPHA-(1,3)-FUCOSYLTRANSFERASE C-RELATED"/>
    <property type="match status" value="1"/>
</dbReference>
<dbReference type="eggNOG" id="KOG2619">
    <property type="taxonomic scope" value="Eukaryota"/>
</dbReference>
<keyword evidence="6 12" id="KW-0812">Transmembrane</keyword>
<evidence type="ECO:0000256" key="7">
    <source>
        <dbReference type="ARBA" id="ARBA00022968"/>
    </source>
</evidence>
<dbReference type="InterPro" id="IPR001503">
    <property type="entry name" value="Glyco_trans_10"/>
</dbReference>
<accession>E9H5R5</accession>
<protein>
    <recommendedName>
        <fullName evidence="12">Fucosyltransferase</fullName>
        <ecNumber evidence="12">2.4.1.-</ecNumber>
    </recommendedName>
</protein>
<evidence type="ECO:0000256" key="8">
    <source>
        <dbReference type="ARBA" id="ARBA00022989"/>
    </source>
</evidence>
<dbReference type="GO" id="GO:0032580">
    <property type="term" value="C:Golgi cisterna membrane"/>
    <property type="evidence" value="ECO:0007669"/>
    <property type="project" value="UniProtKB-SubCell"/>
</dbReference>
<comment type="similarity">
    <text evidence="3 12">Belongs to the glycosyltransferase 10 family.</text>
</comment>
<dbReference type="OMA" id="HFTEAHM"/>
<keyword evidence="4 12" id="KW-0328">Glycosyltransferase</keyword>
<evidence type="ECO:0000313" key="16">
    <source>
        <dbReference type="Proteomes" id="UP000000305"/>
    </source>
</evidence>
<sequence length="302" mass="34614">PFMTAGCRYTNCLTTTDKSLANQSDALIFHPNDFDVDNLPRHRLAAQRYVFLYYEAMASERERLSVFTEPLKHFFNWTMTHRRDSDIFSSHPYGSLRRKSTSVVANVLGNKTKLVAWFNSNCDTLGGREKYFRQMAQYTPIDTYGACGHLKCDPAEGTQCDKLLGNYKFYIAAENSLCADYVTEKFYRALEADVVPIVYGGADYSAYAPAHSYINTADFASPKALAEYLYVLDTNPGLYSKYFDWKKDWEVIRSPTDGWCDLCEKLNRPEEPEKSYEDIGTWFYDKVPCLPGSSLKNLYGEM</sequence>
<evidence type="ECO:0000256" key="10">
    <source>
        <dbReference type="ARBA" id="ARBA00023136"/>
    </source>
</evidence>
<keyword evidence="11" id="KW-0325">Glycoprotein</keyword>
<evidence type="ECO:0000256" key="6">
    <source>
        <dbReference type="ARBA" id="ARBA00022692"/>
    </source>
</evidence>
<dbReference type="AlphaFoldDB" id="E9H5R5"/>
<evidence type="ECO:0000259" key="14">
    <source>
        <dbReference type="Pfam" id="PF17039"/>
    </source>
</evidence>
<keyword evidence="16" id="KW-1185">Reference proteome</keyword>
<dbReference type="FunCoup" id="E9H5R5">
    <property type="interactions" value="52"/>
</dbReference>
<dbReference type="Pfam" id="PF00852">
    <property type="entry name" value="Glyco_transf_10"/>
    <property type="match status" value="1"/>
</dbReference>
<keyword evidence="8" id="KW-1133">Transmembrane helix</keyword>
<comment type="subcellular location">
    <subcellularLocation>
        <location evidence="1 12">Golgi apparatus</location>
        <location evidence="1 12">Golgi stack membrane</location>
        <topology evidence="1 12">Single-pass type II membrane protein</topology>
    </subcellularLocation>
</comment>
<evidence type="ECO:0000313" key="15">
    <source>
        <dbReference type="EMBL" id="EFX73040.1"/>
    </source>
</evidence>
<feature type="domain" description="Fucosyltransferase N-terminal" evidence="14">
    <location>
        <begin position="6"/>
        <end position="90"/>
    </location>
</feature>
<reference evidence="15 16" key="1">
    <citation type="journal article" date="2011" name="Science">
        <title>The ecoresponsive genome of Daphnia pulex.</title>
        <authorList>
            <person name="Colbourne J.K."/>
            <person name="Pfrender M.E."/>
            <person name="Gilbert D."/>
            <person name="Thomas W.K."/>
            <person name="Tucker A."/>
            <person name="Oakley T.H."/>
            <person name="Tokishita S."/>
            <person name="Aerts A."/>
            <person name="Arnold G.J."/>
            <person name="Basu M.K."/>
            <person name="Bauer D.J."/>
            <person name="Caceres C.E."/>
            <person name="Carmel L."/>
            <person name="Casola C."/>
            <person name="Choi J.H."/>
            <person name="Detter J.C."/>
            <person name="Dong Q."/>
            <person name="Dusheyko S."/>
            <person name="Eads B.D."/>
            <person name="Frohlich T."/>
            <person name="Geiler-Samerotte K.A."/>
            <person name="Gerlach D."/>
            <person name="Hatcher P."/>
            <person name="Jogdeo S."/>
            <person name="Krijgsveld J."/>
            <person name="Kriventseva E.V."/>
            <person name="Kultz D."/>
            <person name="Laforsch C."/>
            <person name="Lindquist E."/>
            <person name="Lopez J."/>
            <person name="Manak J.R."/>
            <person name="Muller J."/>
            <person name="Pangilinan J."/>
            <person name="Patwardhan R.P."/>
            <person name="Pitluck S."/>
            <person name="Pritham E.J."/>
            <person name="Rechtsteiner A."/>
            <person name="Rho M."/>
            <person name="Rogozin I.B."/>
            <person name="Sakarya O."/>
            <person name="Salamov A."/>
            <person name="Schaack S."/>
            <person name="Shapiro H."/>
            <person name="Shiga Y."/>
            <person name="Skalitzky C."/>
            <person name="Smith Z."/>
            <person name="Souvorov A."/>
            <person name="Sung W."/>
            <person name="Tang Z."/>
            <person name="Tsuchiya D."/>
            <person name="Tu H."/>
            <person name="Vos H."/>
            <person name="Wang M."/>
            <person name="Wolf Y.I."/>
            <person name="Yamagata H."/>
            <person name="Yamada T."/>
            <person name="Ye Y."/>
            <person name="Shaw J.R."/>
            <person name="Andrews J."/>
            <person name="Crease T.J."/>
            <person name="Tang H."/>
            <person name="Lucas S.M."/>
            <person name="Robertson H.M."/>
            <person name="Bork P."/>
            <person name="Koonin E.V."/>
            <person name="Zdobnov E.M."/>
            <person name="Grigoriev I.V."/>
            <person name="Lynch M."/>
            <person name="Boore J.L."/>
        </authorList>
    </citation>
    <scope>NUCLEOTIDE SEQUENCE [LARGE SCALE GENOMIC DNA]</scope>
</reference>
<dbReference type="OrthoDB" id="427096at2759"/>
<dbReference type="InParanoid" id="E9H5R5"/>
<dbReference type="EMBL" id="GL732594">
    <property type="protein sequence ID" value="EFX73040.1"/>
    <property type="molecule type" value="Genomic_DNA"/>
</dbReference>
<evidence type="ECO:0000256" key="3">
    <source>
        <dbReference type="ARBA" id="ARBA00008919"/>
    </source>
</evidence>
<dbReference type="PhylomeDB" id="E9H5R5"/>
<dbReference type="Pfam" id="PF17039">
    <property type="entry name" value="Glyco_tran_10_N"/>
    <property type="match status" value="1"/>
</dbReference>
<evidence type="ECO:0000256" key="4">
    <source>
        <dbReference type="ARBA" id="ARBA00022676"/>
    </source>
</evidence>
<name>E9H5R5_DAPPU</name>
<dbReference type="FunFam" id="3.40.50.11660:FF:000004">
    <property type="entry name" value="Glycoprotein 3-alpha-L-fucosyltransferase A"/>
    <property type="match status" value="1"/>
</dbReference>
<gene>
    <name evidence="15" type="ORF">DAPPUDRAFT_58299</name>
</gene>
<evidence type="ECO:0000256" key="11">
    <source>
        <dbReference type="ARBA" id="ARBA00023180"/>
    </source>
</evidence>